<name>A0A2A2HVV1_9EURY</name>
<dbReference type="InterPro" id="IPR024047">
    <property type="entry name" value="MM3350-like_sf"/>
</dbReference>
<dbReference type="OrthoDB" id="129432at2157"/>
<dbReference type="RefSeq" id="WP_095643822.1">
    <property type="nucleotide sequence ID" value="NZ_LMVP01000099.1"/>
</dbReference>
<evidence type="ECO:0000259" key="1">
    <source>
        <dbReference type="Pfam" id="PF07929"/>
    </source>
</evidence>
<keyword evidence="3" id="KW-1185">Reference proteome</keyword>
<sequence length="199" mass="23635">MKDTFKKIYQLKLSIKGISPKIWRRIQVPENYTFLDLHKAIQAVMNWDDYHLHEFEVQNPKTGELDKIGKTDDDCETFCEPLVPENKAKLSKYFTPENKFALYRYDFGDNWEIKVRFEETLPKKQGRKYPVCTAGKRATAPEDIGGILGYEEMLEILKDPEHEEYEQTVAWLGKDFDPEYFNPKDISFEFKDQRVYTRL</sequence>
<evidence type="ECO:0000313" key="2">
    <source>
        <dbReference type="EMBL" id="PAV13363.1"/>
    </source>
</evidence>
<feature type="domain" description="Plasmid pRiA4b Orf3-like" evidence="1">
    <location>
        <begin position="7"/>
        <end position="184"/>
    </location>
</feature>
<organism evidence="2 3">
    <name type="scientific">Methanosarcina spelaei</name>
    <dbReference type="NCBI Taxonomy" id="1036679"/>
    <lineage>
        <taxon>Archaea</taxon>
        <taxon>Methanobacteriati</taxon>
        <taxon>Methanobacteriota</taxon>
        <taxon>Stenosarchaea group</taxon>
        <taxon>Methanomicrobia</taxon>
        <taxon>Methanosarcinales</taxon>
        <taxon>Methanosarcinaceae</taxon>
        <taxon>Methanosarcina</taxon>
    </lineage>
</organism>
<dbReference type="PANTHER" id="PTHR41878">
    <property type="entry name" value="LEXA REPRESSOR-RELATED"/>
    <property type="match status" value="1"/>
</dbReference>
<dbReference type="AlphaFoldDB" id="A0A2A2HVV1"/>
<reference evidence="2 3" key="1">
    <citation type="journal article" date="2017" name="BMC Genomics">
        <title>Genomic analysis of methanogenic archaea reveals a shift towards energy conservation.</title>
        <authorList>
            <person name="Gilmore S.P."/>
            <person name="Henske J.K."/>
            <person name="Sexton J.A."/>
            <person name="Solomon K.V."/>
            <person name="Seppala S."/>
            <person name="Yoo J.I."/>
            <person name="Huyett L.M."/>
            <person name="Pressman A."/>
            <person name="Cogan J.Z."/>
            <person name="Kivenson V."/>
            <person name="Peng X."/>
            <person name="Tan Y."/>
            <person name="Valentine D.L."/>
            <person name="O'Malley M.A."/>
        </authorList>
    </citation>
    <scope>NUCLEOTIDE SEQUENCE [LARGE SCALE GENOMIC DNA]</scope>
    <source>
        <strain evidence="2 3">MC-15</strain>
    </source>
</reference>
<gene>
    <name evidence="2" type="ORF">ASJ81_18150</name>
</gene>
<proteinExistence type="predicted"/>
<comment type="caution">
    <text evidence="2">The sequence shown here is derived from an EMBL/GenBank/DDBJ whole genome shotgun (WGS) entry which is preliminary data.</text>
</comment>
<dbReference type="EMBL" id="LMVP01000099">
    <property type="protein sequence ID" value="PAV13363.1"/>
    <property type="molecule type" value="Genomic_DNA"/>
</dbReference>
<dbReference type="Proteomes" id="UP000218164">
    <property type="component" value="Unassembled WGS sequence"/>
</dbReference>
<protein>
    <recommendedName>
        <fullName evidence="1">Plasmid pRiA4b Orf3-like domain-containing protein</fullName>
    </recommendedName>
</protein>
<dbReference type="Gene3D" id="3.10.290.30">
    <property type="entry name" value="MM3350-like"/>
    <property type="match status" value="1"/>
</dbReference>
<dbReference type="SUPFAM" id="SSF159941">
    <property type="entry name" value="MM3350-like"/>
    <property type="match status" value="1"/>
</dbReference>
<accession>A0A2A2HVV1</accession>
<dbReference type="Pfam" id="PF07929">
    <property type="entry name" value="PRiA4_ORF3"/>
    <property type="match status" value="1"/>
</dbReference>
<dbReference type="PANTHER" id="PTHR41878:SF1">
    <property type="entry name" value="TNPR PROTEIN"/>
    <property type="match status" value="1"/>
</dbReference>
<dbReference type="InterPro" id="IPR012912">
    <property type="entry name" value="Plasmid_pRiA4b_Orf3-like"/>
</dbReference>
<evidence type="ECO:0000313" key="3">
    <source>
        <dbReference type="Proteomes" id="UP000218164"/>
    </source>
</evidence>